<dbReference type="HOGENOM" id="CLU_057906_0_0_1"/>
<evidence type="ECO:0000313" key="3">
    <source>
        <dbReference type="EMBL" id="EJT72463.1"/>
    </source>
</evidence>
<dbReference type="EMBL" id="GL385399">
    <property type="protein sequence ID" value="EJT72463.1"/>
    <property type="molecule type" value="Genomic_DNA"/>
</dbReference>
<protein>
    <submittedName>
        <fullName evidence="3 4">Uncharacterized protein</fullName>
    </submittedName>
</protein>
<keyword evidence="2" id="KW-0812">Transmembrane</keyword>
<keyword evidence="2" id="KW-0472">Membrane</keyword>
<feature type="compositionally biased region" description="Low complexity" evidence="1">
    <location>
        <begin position="299"/>
        <end position="311"/>
    </location>
</feature>
<gene>
    <name evidence="4" type="primary">20349787</name>
    <name evidence="3" type="ORF">GGTG_09329</name>
</gene>
<evidence type="ECO:0000313" key="4">
    <source>
        <dbReference type="EnsemblFungi" id="EJT72463"/>
    </source>
</evidence>
<dbReference type="AlphaFoldDB" id="J3P732"/>
<feature type="region of interest" description="Disordered" evidence="1">
    <location>
        <begin position="277"/>
        <end position="311"/>
    </location>
</feature>
<dbReference type="Gene3D" id="1.20.5.900">
    <property type="entry name" value="transmembrane domain of human cd4"/>
    <property type="match status" value="1"/>
</dbReference>
<reference evidence="3" key="3">
    <citation type="submission" date="2010-09" db="EMBL/GenBank/DDBJ databases">
        <title>Annotation of Gaeumannomyces graminis var. tritici R3-111a-1.</title>
        <authorList>
            <consortium name="The Broad Institute Genome Sequencing Platform"/>
            <person name="Ma L.-J."/>
            <person name="Dead R."/>
            <person name="Young S.K."/>
            <person name="Zeng Q."/>
            <person name="Gargeya S."/>
            <person name="Fitzgerald M."/>
            <person name="Haas B."/>
            <person name="Abouelleil A."/>
            <person name="Alvarado L."/>
            <person name="Arachchi H.M."/>
            <person name="Berlin A."/>
            <person name="Brown A."/>
            <person name="Chapman S.B."/>
            <person name="Chen Z."/>
            <person name="Dunbar C."/>
            <person name="Freedman E."/>
            <person name="Gearin G."/>
            <person name="Gellesch M."/>
            <person name="Goldberg J."/>
            <person name="Griggs A."/>
            <person name="Gujja S."/>
            <person name="Heiman D."/>
            <person name="Howarth C."/>
            <person name="Larson L."/>
            <person name="Lui A."/>
            <person name="MacDonald P.J.P."/>
            <person name="Mehta T."/>
            <person name="Montmayeur A."/>
            <person name="Murphy C."/>
            <person name="Neiman D."/>
            <person name="Pearson M."/>
            <person name="Priest M."/>
            <person name="Roberts A."/>
            <person name="Saif S."/>
            <person name="Shea T."/>
            <person name="Shenoy N."/>
            <person name="Sisk P."/>
            <person name="Stolte C."/>
            <person name="Sykes S."/>
            <person name="Yandava C."/>
            <person name="Wortman J."/>
            <person name="Nusbaum C."/>
            <person name="Birren B."/>
        </authorList>
    </citation>
    <scope>NUCLEOTIDE SEQUENCE</scope>
    <source>
        <strain evidence="3">R3-111a-1</strain>
    </source>
</reference>
<evidence type="ECO:0000256" key="2">
    <source>
        <dbReference type="SAM" id="Phobius"/>
    </source>
</evidence>
<dbReference type="EnsemblFungi" id="EJT72463">
    <property type="protein sequence ID" value="EJT72463"/>
    <property type="gene ID" value="GGTG_09329"/>
</dbReference>
<proteinExistence type="predicted"/>
<dbReference type="GeneID" id="20349787"/>
<keyword evidence="5" id="KW-1185">Reference proteome</keyword>
<reference evidence="4" key="4">
    <citation type="journal article" date="2015" name="G3 (Bethesda)">
        <title>Genome sequences of three phytopathogenic species of the Magnaporthaceae family of fungi.</title>
        <authorList>
            <person name="Okagaki L.H."/>
            <person name="Nunes C.C."/>
            <person name="Sailsbery J."/>
            <person name="Clay B."/>
            <person name="Brown D."/>
            <person name="John T."/>
            <person name="Oh Y."/>
            <person name="Young N."/>
            <person name="Fitzgerald M."/>
            <person name="Haas B.J."/>
            <person name="Zeng Q."/>
            <person name="Young S."/>
            <person name="Adiconis X."/>
            <person name="Fan L."/>
            <person name="Levin J.Z."/>
            <person name="Mitchell T.K."/>
            <person name="Okubara P.A."/>
            <person name="Farman M.L."/>
            <person name="Kohn L.M."/>
            <person name="Birren B."/>
            <person name="Ma L.-J."/>
            <person name="Dean R.A."/>
        </authorList>
    </citation>
    <scope>NUCLEOTIDE SEQUENCE</scope>
    <source>
        <strain evidence="4">R3-111a-1</strain>
    </source>
</reference>
<dbReference type="OrthoDB" id="4364105at2759"/>
<feature type="transmembrane region" description="Helical" evidence="2">
    <location>
        <begin position="243"/>
        <end position="266"/>
    </location>
</feature>
<dbReference type="RefSeq" id="XP_009225437.1">
    <property type="nucleotide sequence ID" value="XM_009227173.1"/>
</dbReference>
<dbReference type="VEuPathDB" id="FungiDB:GGTG_09329"/>
<reference evidence="5" key="1">
    <citation type="submission" date="2010-07" db="EMBL/GenBank/DDBJ databases">
        <title>The genome sequence of Gaeumannomyces graminis var. tritici strain R3-111a-1.</title>
        <authorList>
            <consortium name="The Broad Institute Genome Sequencing Platform"/>
            <person name="Ma L.-J."/>
            <person name="Dead R."/>
            <person name="Young S."/>
            <person name="Zeng Q."/>
            <person name="Koehrsen M."/>
            <person name="Alvarado L."/>
            <person name="Berlin A."/>
            <person name="Chapman S.B."/>
            <person name="Chen Z."/>
            <person name="Freedman E."/>
            <person name="Gellesch M."/>
            <person name="Goldberg J."/>
            <person name="Griggs A."/>
            <person name="Gujja S."/>
            <person name="Heilman E.R."/>
            <person name="Heiman D."/>
            <person name="Hepburn T."/>
            <person name="Howarth C."/>
            <person name="Jen D."/>
            <person name="Larson L."/>
            <person name="Mehta T."/>
            <person name="Neiman D."/>
            <person name="Pearson M."/>
            <person name="Roberts A."/>
            <person name="Saif S."/>
            <person name="Shea T."/>
            <person name="Shenoy N."/>
            <person name="Sisk P."/>
            <person name="Stolte C."/>
            <person name="Sykes S."/>
            <person name="Walk T."/>
            <person name="White J."/>
            <person name="Yandava C."/>
            <person name="Haas B."/>
            <person name="Nusbaum C."/>
            <person name="Birren B."/>
        </authorList>
    </citation>
    <scope>NUCLEOTIDE SEQUENCE [LARGE SCALE GENOMIC DNA]</scope>
    <source>
        <strain evidence="5">R3-111a-1</strain>
    </source>
</reference>
<evidence type="ECO:0000256" key="1">
    <source>
        <dbReference type="SAM" id="MobiDB-lite"/>
    </source>
</evidence>
<reference evidence="3" key="2">
    <citation type="submission" date="2010-07" db="EMBL/GenBank/DDBJ databases">
        <authorList>
            <consortium name="The Broad Institute Genome Sequencing Platform"/>
            <consortium name="Broad Institute Genome Sequencing Center for Infectious Disease"/>
            <person name="Ma L.-J."/>
            <person name="Dead R."/>
            <person name="Young S."/>
            <person name="Zeng Q."/>
            <person name="Koehrsen M."/>
            <person name="Alvarado L."/>
            <person name="Berlin A."/>
            <person name="Chapman S.B."/>
            <person name="Chen Z."/>
            <person name="Freedman E."/>
            <person name="Gellesch M."/>
            <person name="Goldberg J."/>
            <person name="Griggs A."/>
            <person name="Gujja S."/>
            <person name="Heilman E.R."/>
            <person name="Heiman D."/>
            <person name="Hepburn T."/>
            <person name="Howarth C."/>
            <person name="Jen D."/>
            <person name="Larson L."/>
            <person name="Mehta T."/>
            <person name="Neiman D."/>
            <person name="Pearson M."/>
            <person name="Roberts A."/>
            <person name="Saif S."/>
            <person name="Shea T."/>
            <person name="Shenoy N."/>
            <person name="Sisk P."/>
            <person name="Stolte C."/>
            <person name="Sykes S."/>
            <person name="Walk T."/>
            <person name="White J."/>
            <person name="Yandava C."/>
            <person name="Haas B."/>
            <person name="Nusbaum C."/>
            <person name="Birren B."/>
        </authorList>
    </citation>
    <scope>NUCLEOTIDE SEQUENCE</scope>
    <source>
        <strain evidence="3">R3-111a-1</strain>
    </source>
</reference>
<keyword evidence="2" id="KW-1133">Transmembrane helix</keyword>
<organism evidence="3">
    <name type="scientific">Gaeumannomyces tritici (strain R3-111a-1)</name>
    <name type="common">Wheat and barley take-all root rot fungus</name>
    <name type="synonym">Gaeumannomyces graminis var. tritici</name>
    <dbReference type="NCBI Taxonomy" id="644352"/>
    <lineage>
        <taxon>Eukaryota</taxon>
        <taxon>Fungi</taxon>
        <taxon>Dikarya</taxon>
        <taxon>Ascomycota</taxon>
        <taxon>Pezizomycotina</taxon>
        <taxon>Sordariomycetes</taxon>
        <taxon>Sordariomycetidae</taxon>
        <taxon>Magnaporthales</taxon>
        <taxon>Magnaporthaceae</taxon>
        <taxon>Gaeumannomyces</taxon>
    </lineage>
</organism>
<dbReference type="Proteomes" id="UP000006039">
    <property type="component" value="Unassembled WGS sequence"/>
</dbReference>
<sequence>MDRTAMSPATTATSFAAMTTPFVQAASCADLWSTSTIVTRGAGRNSTSVTLPILVSDTTNPRFAACRPPGMNKTAPEDHLTFSPAVCPSGWTGYQLSLKSTALSALQPSTSVSLYTFTTAQCCAPGFTPGWSGAPGYPDDLPSSVSNRISPACWKVPPRTLPSSTATTTRSDEVAPTADAAGIPRVHKAWQIMWAPTDASTLSPPPPQICSTSGWGMASWVPSDPPPTQTCQPSESGPSWDSLIILVAVPPAVCFILIVACCFFCCRRWRRKRRATRVGMGQAQMQTQEKGRETSYAKTTTGNGAVGAAAT</sequence>
<evidence type="ECO:0000313" key="5">
    <source>
        <dbReference type="Proteomes" id="UP000006039"/>
    </source>
</evidence>
<reference evidence="4" key="5">
    <citation type="submission" date="2018-04" db="UniProtKB">
        <authorList>
            <consortium name="EnsemblFungi"/>
        </authorList>
    </citation>
    <scope>IDENTIFICATION</scope>
    <source>
        <strain evidence="4">R3-111a-1</strain>
    </source>
</reference>
<dbReference type="eggNOG" id="ENOG502SUMX">
    <property type="taxonomic scope" value="Eukaryota"/>
</dbReference>
<accession>J3P732</accession>
<name>J3P732_GAET3</name>